<proteinExistence type="predicted"/>
<dbReference type="PROSITE" id="PS51034">
    <property type="entry name" value="ZP_2"/>
    <property type="match status" value="1"/>
</dbReference>
<gene>
    <name evidence="5" type="ORF">LSAA_11608</name>
</gene>
<feature type="compositionally biased region" description="Basic and acidic residues" evidence="3">
    <location>
        <begin position="225"/>
        <end position="236"/>
    </location>
</feature>
<dbReference type="GO" id="GO:0042302">
    <property type="term" value="F:structural constituent of cuticle"/>
    <property type="evidence" value="ECO:0007669"/>
    <property type="project" value="UniProtKB-KW"/>
</dbReference>
<keyword evidence="6" id="KW-1185">Reference proteome</keyword>
<keyword evidence="4" id="KW-1133">Transmembrane helix</keyword>
<keyword evidence="4" id="KW-0472">Membrane</keyword>
<sequence length="302" mass="33606">MIYPKGLSKNSTCMTEFIELEGTVTYKIPLHSCNTMNTDVNTGIEYFNTIVVQPHRKLVTNQGRGYHIRCRYQTQERLLLTSPISNSLGTTASPDTTTMPGTHMKIYQGEPSDGAIAESVKIGDLLTLVVSIDDQEIYGMQVTECLVRDGLGWSEQILINEEGCPVDYEIMGPMELCIRHAGGCDNVPPVCNPNGENTLKRRKKRQTITELDSNEDSYDLAENDLNPREEDAPQRVHQPDKICFPQKNFAIGIAIVGLILIVVVIIAIMILLSKRRRRKDLSTTGSSIYSGPYTNTAYSNSS</sequence>
<dbReference type="PANTHER" id="PTHR22907:SF54">
    <property type="entry name" value="GH04558P"/>
    <property type="match status" value="1"/>
</dbReference>
<keyword evidence="1" id="KW-0193">Cuticle</keyword>
<dbReference type="InterPro" id="IPR051962">
    <property type="entry name" value="Cuticlin"/>
</dbReference>
<evidence type="ECO:0000256" key="1">
    <source>
        <dbReference type="ARBA" id="ARBA00022460"/>
    </source>
</evidence>
<evidence type="ECO:0000313" key="6">
    <source>
        <dbReference type="Proteomes" id="UP000675881"/>
    </source>
</evidence>
<feature type="region of interest" description="Disordered" evidence="3">
    <location>
        <begin position="216"/>
        <end position="236"/>
    </location>
</feature>
<organism evidence="5 6">
    <name type="scientific">Lepeophtheirus salmonis</name>
    <name type="common">Salmon louse</name>
    <name type="synonym">Caligus salmonis</name>
    <dbReference type="NCBI Taxonomy" id="72036"/>
    <lineage>
        <taxon>Eukaryota</taxon>
        <taxon>Metazoa</taxon>
        <taxon>Ecdysozoa</taxon>
        <taxon>Arthropoda</taxon>
        <taxon>Crustacea</taxon>
        <taxon>Multicrustacea</taxon>
        <taxon>Hexanauplia</taxon>
        <taxon>Copepoda</taxon>
        <taxon>Siphonostomatoida</taxon>
        <taxon>Caligidae</taxon>
        <taxon>Lepeophtheirus</taxon>
    </lineage>
</organism>
<dbReference type="EMBL" id="HG994585">
    <property type="protein sequence ID" value="CAF2967406.1"/>
    <property type="molecule type" value="Genomic_DNA"/>
</dbReference>
<evidence type="ECO:0000313" key="5">
    <source>
        <dbReference type="EMBL" id="CAF2967406.1"/>
    </source>
</evidence>
<evidence type="ECO:0000256" key="2">
    <source>
        <dbReference type="ARBA" id="ARBA00022729"/>
    </source>
</evidence>
<evidence type="ECO:0000256" key="3">
    <source>
        <dbReference type="SAM" id="MobiDB-lite"/>
    </source>
</evidence>
<accession>A0A7R8H9W5</accession>
<dbReference type="InterPro" id="IPR056953">
    <property type="entry name" value="CUT_N"/>
</dbReference>
<protein>
    <submittedName>
        <fullName evidence="5">(salmon louse) hypothetical protein</fullName>
    </submittedName>
</protein>
<dbReference type="SMART" id="SM00241">
    <property type="entry name" value="ZP"/>
    <property type="match status" value="1"/>
</dbReference>
<dbReference type="InterPro" id="IPR001507">
    <property type="entry name" value="ZP_dom"/>
</dbReference>
<keyword evidence="4" id="KW-0812">Transmembrane</keyword>
<reference evidence="5" key="1">
    <citation type="submission" date="2021-02" db="EMBL/GenBank/DDBJ databases">
        <authorList>
            <person name="Bekaert M."/>
        </authorList>
    </citation>
    <scope>NUCLEOTIDE SEQUENCE</scope>
    <source>
        <strain evidence="5">IoA-00</strain>
    </source>
</reference>
<keyword evidence="2" id="KW-0732">Signal</keyword>
<dbReference type="Pfam" id="PF25057">
    <property type="entry name" value="CUT_N"/>
    <property type="match status" value="1"/>
</dbReference>
<dbReference type="AlphaFoldDB" id="A0A7R8H9W5"/>
<name>A0A7R8H9W5_LEPSM</name>
<feature type="transmembrane region" description="Helical" evidence="4">
    <location>
        <begin position="249"/>
        <end position="272"/>
    </location>
</feature>
<dbReference type="PANTHER" id="PTHR22907">
    <property type="entry name" value="GH04558P"/>
    <property type="match status" value="1"/>
</dbReference>
<dbReference type="Proteomes" id="UP000675881">
    <property type="component" value="Chromosome 6"/>
</dbReference>
<dbReference type="OrthoDB" id="6139674at2759"/>
<evidence type="ECO:0000256" key="4">
    <source>
        <dbReference type="SAM" id="Phobius"/>
    </source>
</evidence>